<evidence type="ECO:0000256" key="7">
    <source>
        <dbReference type="ARBA" id="ARBA00048859"/>
    </source>
</evidence>
<accession>A0A7S4T9G3</accession>
<dbReference type="Pfam" id="PF02729">
    <property type="entry name" value="OTCace_N"/>
    <property type="match status" value="1"/>
</dbReference>
<dbReference type="PRINTS" id="PR00101">
    <property type="entry name" value="ATCASE"/>
</dbReference>
<dbReference type="GO" id="GO:0044205">
    <property type="term" value="P:'de novo' UMP biosynthetic process"/>
    <property type="evidence" value="ECO:0007669"/>
    <property type="project" value="UniProtKB-UniPathway"/>
</dbReference>
<dbReference type="FunFam" id="3.40.50.1370:FF:000002">
    <property type="entry name" value="Aspartate carbamoyltransferase 2"/>
    <property type="match status" value="1"/>
</dbReference>
<dbReference type="UniPathway" id="UPA00070">
    <property type="reaction ID" value="UER00116"/>
</dbReference>
<dbReference type="GO" id="GO:0006520">
    <property type="term" value="P:amino acid metabolic process"/>
    <property type="evidence" value="ECO:0007669"/>
    <property type="project" value="InterPro"/>
</dbReference>
<evidence type="ECO:0000313" key="12">
    <source>
        <dbReference type="EMBL" id="CAE4669814.1"/>
    </source>
</evidence>
<evidence type="ECO:0000256" key="9">
    <source>
        <dbReference type="SAM" id="MobiDB-lite"/>
    </source>
</evidence>
<comment type="similarity">
    <text evidence="2">Belongs to the aspartate/ornithine carbamoyltransferase superfamily. ATCase family.</text>
</comment>
<evidence type="ECO:0000256" key="8">
    <source>
        <dbReference type="RuleBase" id="RU003634"/>
    </source>
</evidence>
<dbReference type="SUPFAM" id="SSF53671">
    <property type="entry name" value="Aspartate/ornithine carbamoyltransferase"/>
    <property type="match status" value="1"/>
</dbReference>
<dbReference type="InterPro" id="IPR002082">
    <property type="entry name" value="Asp_carbamoyltransf"/>
</dbReference>
<evidence type="ECO:0000256" key="6">
    <source>
        <dbReference type="ARBA" id="ARBA00043884"/>
    </source>
</evidence>
<dbReference type="GO" id="GO:0006207">
    <property type="term" value="P:'de novo' pyrimidine nucleobase biosynthetic process"/>
    <property type="evidence" value="ECO:0007669"/>
    <property type="project" value="InterPro"/>
</dbReference>
<gene>
    <name evidence="12" type="ORF">DBRI00130_LOCUS44490</name>
</gene>
<evidence type="ECO:0000256" key="3">
    <source>
        <dbReference type="ARBA" id="ARBA00013008"/>
    </source>
</evidence>
<dbReference type="AlphaFoldDB" id="A0A7S4T9G3"/>
<protein>
    <recommendedName>
        <fullName evidence="3">aspartate carbamoyltransferase</fullName>
        <ecNumber evidence="3">2.1.3.2</ecNumber>
    </recommendedName>
</protein>
<dbReference type="PRINTS" id="PR00100">
    <property type="entry name" value="AOTCASE"/>
</dbReference>
<evidence type="ECO:0000256" key="2">
    <source>
        <dbReference type="ARBA" id="ARBA00008896"/>
    </source>
</evidence>
<feature type="region of interest" description="Disordered" evidence="9">
    <location>
        <begin position="1"/>
        <end position="23"/>
    </location>
</feature>
<dbReference type="EMBL" id="HBNS01061703">
    <property type="protein sequence ID" value="CAE4669814.1"/>
    <property type="molecule type" value="Transcribed_RNA"/>
</dbReference>
<dbReference type="PANTHER" id="PTHR45753:SF6">
    <property type="entry name" value="ASPARTATE CARBAMOYLTRANSFERASE"/>
    <property type="match status" value="1"/>
</dbReference>
<keyword evidence="4 8" id="KW-0808">Transferase</keyword>
<feature type="compositionally biased region" description="Polar residues" evidence="9">
    <location>
        <begin position="13"/>
        <end position="23"/>
    </location>
</feature>
<evidence type="ECO:0000256" key="1">
    <source>
        <dbReference type="ARBA" id="ARBA00004852"/>
    </source>
</evidence>
<dbReference type="EC" id="2.1.3.2" evidence="3"/>
<evidence type="ECO:0000256" key="5">
    <source>
        <dbReference type="ARBA" id="ARBA00022975"/>
    </source>
</evidence>
<dbReference type="InterPro" id="IPR006132">
    <property type="entry name" value="Asp/Orn_carbamoyltranf_P-bd"/>
</dbReference>
<dbReference type="PANTHER" id="PTHR45753">
    <property type="entry name" value="ORNITHINE CARBAMOYLTRANSFERASE, MITOCHONDRIAL"/>
    <property type="match status" value="1"/>
</dbReference>
<evidence type="ECO:0000256" key="4">
    <source>
        <dbReference type="ARBA" id="ARBA00022679"/>
    </source>
</evidence>
<evidence type="ECO:0000259" key="10">
    <source>
        <dbReference type="Pfam" id="PF00185"/>
    </source>
</evidence>
<sequence length="348" mass="37723">MSKPTKSEGWVANSLTSDPKSWHNSSLVSVSQISSSGLRLLCSSAASMRALVRAEGGDDRLKHRILSTVFYEPSTRTSCSFQTAMLRLGGTFVHVDGGKGGNTSAAGKGESLDDTIACLQCYTDATVLRHPLKGSVPSVAAKSSKPVLSAGDGVGEHPTQALLDLFTIWDELGLGSDPPPSDEPIVIVLLGDLKHGRTVHSLAKLLSTSCTGRPVILRYCSPPSLKMPEYVKEYVTNASTTDHVTQEETDDVQSALEDASVLYVTRLQKERFEDEEEYLSLKDSYIINQSLLSDAKAPSNMVIMHPLPRVNEISTDVDDDSRAAYFRQMENGMFVRMALLSLILLGQA</sequence>
<dbReference type="Gene3D" id="3.40.50.1370">
    <property type="entry name" value="Aspartate/ornithine carbamoyltransferase"/>
    <property type="match status" value="2"/>
</dbReference>
<proteinExistence type="inferred from homology"/>
<feature type="domain" description="Aspartate/ornithine carbamoyltransferase Asp/Orn-binding" evidence="10">
    <location>
        <begin position="186"/>
        <end position="342"/>
    </location>
</feature>
<evidence type="ECO:0000259" key="11">
    <source>
        <dbReference type="Pfam" id="PF02729"/>
    </source>
</evidence>
<dbReference type="InterPro" id="IPR006130">
    <property type="entry name" value="Asp/Orn_carbamoylTrfase"/>
</dbReference>
<dbReference type="GO" id="GO:0016597">
    <property type="term" value="F:amino acid binding"/>
    <property type="evidence" value="ECO:0007669"/>
    <property type="project" value="InterPro"/>
</dbReference>
<dbReference type="InterPro" id="IPR006131">
    <property type="entry name" value="Asp_carbamoyltransf_Asp/Orn-bd"/>
</dbReference>
<dbReference type="NCBIfam" id="TIGR00670">
    <property type="entry name" value="asp_carb_tr"/>
    <property type="match status" value="1"/>
</dbReference>
<comment type="function">
    <text evidence="6">Catalyzes the condensation of carbamoyl phosphate and aspartate to form carbamoyl aspartate and inorganic phosphate, the committed step in the de novo pyrimidine nucleotide biosynthesis pathway.</text>
</comment>
<reference evidence="12" key="1">
    <citation type="submission" date="2021-01" db="EMBL/GenBank/DDBJ databases">
        <authorList>
            <person name="Corre E."/>
            <person name="Pelletier E."/>
            <person name="Niang G."/>
            <person name="Scheremetjew M."/>
            <person name="Finn R."/>
            <person name="Kale V."/>
            <person name="Holt S."/>
            <person name="Cochrane G."/>
            <person name="Meng A."/>
            <person name="Brown T."/>
            <person name="Cohen L."/>
        </authorList>
    </citation>
    <scope>NUCLEOTIDE SEQUENCE</scope>
    <source>
        <strain evidence="12">GSO104</strain>
    </source>
</reference>
<comment type="catalytic activity">
    <reaction evidence="7">
        <text>carbamoyl phosphate + L-aspartate = N-carbamoyl-L-aspartate + phosphate + H(+)</text>
        <dbReference type="Rhea" id="RHEA:20013"/>
        <dbReference type="ChEBI" id="CHEBI:15378"/>
        <dbReference type="ChEBI" id="CHEBI:29991"/>
        <dbReference type="ChEBI" id="CHEBI:32814"/>
        <dbReference type="ChEBI" id="CHEBI:43474"/>
        <dbReference type="ChEBI" id="CHEBI:58228"/>
        <dbReference type="EC" id="2.1.3.2"/>
    </reaction>
</comment>
<comment type="pathway">
    <text evidence="1">Pyrimidine metabolism; UMP biosynthesis via de novo pathway; (S)-dihydroorotate from bicarbonate: step 2/3.</text>
</comment>
<dbReference type="InterPro" id="IPR036901">
    <property type="entry name" value="Asp/Orn_carbamoylTrfase_sf"/>
</dbReference>
<keyword evidence="5" id="KW-0665">Pyrimidine biosynthesis</keyword>
<dbReference type="Pfam" id="PF00185">
    <property type="entry name" value="OTCace"/>
    <property type="match status" value="1"/>
</dbReference>
<feature type="domain" description="Aspartate/ornithine carbamoyltransferase carbamoyl-P binding" evidence="11">
    <location>
        <begin position="26"/>
        <end position="169"/>
    </location>
</feature>
<name>A0A7S4T9G3_9STRA</name>
<dbReference type="GO" id="GO:0004070">
    <property type="term" value="F:aspartate carbamoyltransferase activity"/>
    <property type="evidence" value="ECO:0007669"/>
    <property type="project" value="UniProtKB-EC"/>
</dbReference>
<dbReference type="PROSITE" id="PS00097">
    <property type="entry name" value="CARBAMOYLTRANSFERASE"/>
    <property type="match status" value="1"/>
</dbReference>
<organism evidence="12">
    <name type="scientific">Ditylum brightwellii</name>
    <dbReference type="NCBI Taxonomy" id="49249"/>
    <lineage>
        <taxon>Eukaryota</taxon>
        <taxon>Sar</taxon>
        <taxon>Stramenopiles</taxon>
        <taxon>Ochrophyta</taxon>
        <taxon>Bacillariophyta</taxon>
        <taxon>Mediophyceae</taxon>
        <taxon>Lithodesmiophycidae</taxon>
        <taxon>Lithodesmiales</taxon>
        <taxon>Lithodesmiaceae</taxon>
        <taxon>Ditylum</taxon>
    </lineage>
</organism>